<evidence type="ECO:0000256" key="6">
    <source>
        <dbReference type="ARBA" id="ARBA00023242"/>
    </source>
</evidence>
<dbReference type="Gene3D" id="3.30.160.60">
    <property type="entry name" value="Classic Zinc Finger"/>
    <property type="match status" value="1"/>
</dbReference>
<evidence type="ECO:0000256" key="3">
    <source>
        <dbReference type="ARBA" id="ARBA00022737"/>
    </source>
</evidence>
<evidence type="ECO:0000256" key="2">
    <source>
        <dbReference type="ARBA" id="ARBA00022723"/>
    </source>
</evidence>
<feature type="compositionally biased region" description="Basic and acidic residues" evidence="7">
    <location>
        <begin position="472"/>
        <end position="487"/>
    </location>
</feature>
<evidence type="ECO:0000256" key="7">
    <source>
        <dbReference type="SAM" id="MobiDB-lite"/>
    </source>
</evidence>
<feature type="region of interest" description="Disordered" evidence="7">
    <location>
        <begin position="399"/>
        <end position="510"/>
    </location>
</feature>
<reference evidence="8" key="2">
    <citation type="submission" date="2022-06" db="UniProtKB">
        <authorList>
            <consortium name="EnsemblMetazoa"/>
        </authorList>
    </citation>
    <scope>IDENTIFICATION</scope>
    <source>
        <strain evidence="8">PS312</strain>
    </source>
</reference>
<dbReference type="SMART" id="SM00355">
    <property type="entry name" value="ZnF_C2H2"/>
    <property type="match status" value="6"/>
</dbReference>
<feature type="compositionally biased region" description="Pro residues" evidence="7">
    <location>
        <begin position="1167"/>
        <end position="1182"/>
    </location>
</feature>
<organism evidence="8 9">
    <name type="scientific">Pristionchus pacificus</name>
    <name type="common">Parasitic nematode worm</name>
    <dbReference type="NCBI Taxonomy" id="54126"/>
    <lineage>
        <taxon>Eukaryota</taxon>
        <taxon>Metazoa</taxon>
        <taxon>Ecdysozoa</taxon>
        <taxon>Nematoda</taxon>
        <taxon>Chromadorea</taxon>
        <taxon>Rhabditida</taxon>
        <taxon>Rhabditina</taxon>
        <taxon>Diplogasteromorpha</taxon>
        <taxon>Diplogasteroidea</taxon>
        <taxon>Neodiplogasteridae</taxon>
        <taxon>Pristionchus</taxon>
    </lineage>
</organism>
<evidence type="ECO:0000256" key="4">
    <source>
        <dbReference type="ARBA" id="ARBA00022771"/>
    </source>
</evidence>
<sequence>MECPLCPAVATTALGSFKELRSHIHRAHPQDVVHVYACSACPSAFKEKKALNRHLLRKHEDTLGVLQKKYYGFICSDCGLYLRIQPDSNAEEWEAFVELMEKHSPTHLVPTVVHAREKLSANPKISLEFARIERRKKLNSIECPHCRKSFVGRERIKIHLLRGKCTSRQPVSGLALLVNKTPSKDVFHELKEDDRFGLKGNEMDEPFLRQHIIRLAIAVTVPVLRKASKTTIPFTPKGTPRNLIYCDRCASLLPGSCMFNHVCRDGAHGMPLKPIYDHRHTVDGTKSRIPCFVCPDYSTCSVAGLQMHLTLDHDLDYAIDKGVGAQQSRHSSRHCSPIKSPVAKRPSVDVPEDRAPLKLKIPRTFLSSRYPSLYREPRAGIHGSYDKEGRVKLVTKAHDNDVPQASPAPSSSTSRPTDPQRPSTSSARQSDANLEDSYDDEGGLVIAEDEEPMDADSQFTMDDMMEDTEKTDDDKKKKEETDGRNGVDAKTNGHVASNGHAQNGVSDEDESLQQYHLSLYTSPPNSKYTPHDGFFVLCRLCMTVLPAIEDFKHHVGMHHREEHQDYISCSECSLLVLRSDLHYYLYRKEEHNVDLVHFCKRCNIATKRAELMKEHIHMGDCRRGIANATDEQYMLFPRPVPGVIAECFFNFDSALKSEGPFIIRIDGQERMTESQHCANNDCMRGGLLRRELVAVSDFEAARINEERHMIRHARLSCPVDGFPLPYHRYRYHDFGPYEKPAPILEKDEKKLKKQIKDVKGRNRQQFGKIEADDAAADTAAAANSPAASATAASVGSPAEAAAAAASAEADEPMPVAENDEEAEPSTPDASSRNEHSQEDAEMLKGRMEAEFKIYQEMGYKVDLYVKNFCKRGEKFPYTAEQIKETRIDVNTFMTKQEMTKCLFCHSSQGLYPVQRQKKDAWISSFVESMEAAVLKYTNKASLSFANVYNGKLMKKPNLRVCARHFNPDEIDGEGMLQDNAVPTYLWRKCLLCKAAIHNKEGAGLEMPIYYKEQLRALLAVRSGGAKNEKELCEQAVQYACPVCVVHAADASPDTTLSEQARDRIAALRAKMLARASGIASSAAGSSKASTEGDSSENLMGVFNSAMRHAALEPQTPAAVPARQPSESPPLQQLQQLQQPPPDFAEPPTPYGVLNSALRYAALEARTPAPPPARQPSVSPPPLGLIRSAGRDRELEPPTPAAPSPVVFAEPPPTPRTYKPLMDAPVNLDVPPATPGHQEQVGELRQKAGVRKEIAEKEIDDWAVNMMQRGVQTDQQWLHVIQLYQLQQQPQPGPSRAPPQPPQPTPQGLPTIAQMRETCIQIYRIWGMGEAALRSNADMLDGMQPNELLNHYMEATKRQMDINAGRAAVPAAPSAAAHAAPAAASSTSAVAAVAEDPMAKWKVAVAGVPFECVLCNPATKPGKTKRIMPKTDNVEPHLDQLGLAKGSSGLMCTTCAQRYIEREESLHSNHDNKEARFCCLDCCTMLPKFTEQRFVEHMIKNHKMKLSEPRFDCPFKNDPKTPCHHTSSSIEEYRQHLNDPKQPHFSILFYQTYDHNRSHKCCLRFTDQNALMVHSDLVLGEKTRLGITAEDISRRECCPLCGSINLWEEEFDGQKISHFTLHQLEWTIMCRYDLKKLRRGETAKWHNVSKHSQGSFCMACNEQTNQQQMVHSDSHLLIGLKTRSNTEPIACDNSRALLGLPKIGGEQMETDD</sequence>
<accession>A0A8R1Z7U6</accession>
<dbReference type="PANTHER" id="PTHR24406">
    <property type="entry name" value="TRANSCRIPTIONAL REPRESSOR CTCFL-RELATED"/>
    <property type="match status" value="1"/>
</dbReference>
<feature type="compositionally biased region" description="Pro residues" evidence="7">
    <location>
        <begin position="1290"/>
        <end position="1306"/>
    </location>
</feature>
<keyword evidence="6" id="KW-0539">Nucleus</keyword>
<keyword evidence="4" id="KW-0863">Zinc-finger</keyword>
<reference evidence="9" key="1">
    <citation type="journal article" date="2008" name="Nat. Genet.">
        <title>The Pristionchus pacificus genome provides a unique perspective on nematode lifestyle and parasitism.</title>
        <authorList>
            <person name="Dieterich C."/>
            <person name="Clifton S.W."/>
            <person name="Schuster L.N."/>
            <person name="Chinwalla A."/>
            <person name="Delehaunty K."/>
            <person name="Dinkelacker I."/>
            <person name="Fulton L."/>
            <person name="Fulton R."/>
            <person name="Godfrey J."/>
            <person name="Minx P."/>
            <person name="Mitreva M."/>
            <person name="Roeseler W."/>
            <person name="Tian H."/>
            <person name="Witte H."/>
            <person name="Yang S.P."/>
            <person name="Wilson R.K."/>
            <person name="Sommer R.J."/>
        </authorList>
    </citation>
    <scope>NUCLEOTIDE SEQUENCE [LARGE SCALE GENOMIC DNA]</scope>
    <source>
        <strain evidence="9">PS312</strain>
    </source>
</reference>
<name>A0A2A6CDM4_PRIPA</name>
<dbReference type="GO" id="GO:0005634">
    <property type="term" value="C:nucleus"/>
    <property type="evidence" value="ECO:0000318"/>
    <property type="project" value="GO_Central"/>
</dbReference>
<dbReference type="InterPro" id="IPR050888">
    <property type="entry name" value="ZnF_C2H2-type_TF"/>
</dbReference>
<protein>
    <submittedName>
        <fullName evidence="8">C2H2-type domain-containing protein</fullName>
    </submittedName>
</protein>
<evidence type="ECO:0000313" key="8">
    <source>
        <dbReference type="EnsemblMetazoa" id="PPA43143.1"/>
    </source>
</evidence>
<keyword evidence="5" id="KW-0862">Zinc</keyword>
<evidence type="ECO:0000313" key="9">
    <source>
        <dbReference type="Proteomes" id="UP000005239"/>
    </source>
</evidence>
<feature type="region of interest" description="Disordered" evidence="7">
    <location>
        <begin position="1114"/>
        <end position="1151"/>
    </location>
</feature>
<feature type="region of interest" description="Disordered" evidence="7">
    <location>
        <begin position="1287"/>
        <end position="1308"/>
    </location>
</feature>
<dbReference type="PROSITE" id="PS50157">
    <property type="entry name" value="ZINC_FINGER_C2H2_2"/>
    <property type="match status" value="1"/>
</dbReference>
<feature type="region of interest" description="Disordered" evidence="7">
    <location>
        <begin position="326"/>
        <end position="355"/>
    </location>
</feature>
<dbReference type="InterPro" id="IPR013087">
    <property type="entry name" value="Znf_C2H2_type"/>
</dbReference>
<keyword evidence="3" id="KW-0677">Repeat</keyword>
<keyword evidence="2" id="KW-0479">Metal-binding</keyword>
<dbReference type="PROSITE" id="PS00028">
    <property type="entry name" value="ZINC_FINGER_C2H2_1"/>
    <property type="match status" value="1"/>
</dbReference>
<feature type="compositionally biased region" description="Low complexity" evidence="7">
    <location>
        <begin position="403"/>
        <end position="426"/>
    </location>
</feature>
<feature type="region of interest" description="Disordered" evidence="7">
    <location>
        <begin position="1192"/>
        <end position="1211"/>
    </location>
</feature>
<comment type="subcellular location">
    <subcellularLocation>
        <location evidence="1">Nucleus</location>
    </subcellularLocation>
</comment>
<proteinExistence type="predicted"/>
<feature type="compositionally biased region" description="Low complexity" evidence="7">
    <location>
        <begin position="1128"/>
        <end position="1137"/>
    </location>
</feature>
<evidence type="ECO:0000256" key="1">
    <source>
        <dbReference type="ARBA" id="ARBA00004123"/>
    </source>
</evidence>
<dbReference type="EnsemblMetazoa" id="PPA43143.1">
    <property type="protein sequence ID" value="PPA43143.1"/>
    <property type="gene ID" value="WBGene00281512"/>
</dbReference>
<evidence type="ECO:0000256" key="5">
    <source>
        <dbReference type="ARBA" id="ARBA00022833"/>
    </source>
</evidence>
<dbReference type="Proteomes" id="UP000005239">
    <property type="component" value="Unassembled WGS sequence"/>
</dbReference>
<dbReference type="GO" id="GO:0045944">
    <property type="term" value="P:positive regulation of transcription by RNA polymerase II"/>
    <property type="evidence" value="ECO:0000318"/>
    <property type="project" value="GO_Central"/>
</dbReference>
<feature type="region of interest" description="Disordered" evidence="7">
    <location>
        <begin position="801"/>
        <end position="841"/>
    </location>
</feature>
<gene>
    <name evidence="8" type="primary">WBGene00281512</name>
</gene>
<feature type="compositionally biased region" description="Pro residues" evidence="7">
    <location>
        <begin position="1138"/>
        <end position="1149"/>
    </location>
</feature>
<dbReference type="GO" id="GO:0008270">
    <property type="term" value="F:zinc ion binding"/>
    <property type="evidence" value="ECO:0007669"/>
    <property type="project" value="UniProtKB-KW"/>
</dbReference>
<feature type="compositionally biased region" description="Basic and acidic residues" evidence="7">
    <location>
        <begin position="831"/>
        <end position="841"/>
    </location>
</feature>
<keyword evidence="9" id="KW-1185">Reference proteome</keyword>
<feature type="region of interest" description="Disordered" evidence="7">
    <location>
        <begin position="1166"/>
        <end position="1187"/>
    </location>
</feature>
<accession>A0A2A6CDM4</accession>
<feature type="compositionally biased region" description="Acidic residues" evidence="7">
    <location>
        <begin position="433"/>
        <end position="454"/>
    </location>
</feature>